<dbReference type="Gene3D" id="3.10.180.10">
    <property type="entry name" value="2,3-Dihydroxybiphenyl 1,2-Dioxygenase, domain 1"/>
    <property type="match status" value="1"/>
</dbReference>
<gene>
    <name evidence="5" type="ORF">LPW39_20595</name>
</gene>
<evidence type="ECO:0000256" key="1">
    <source>
        <dbReference type="ARBA" id="ARBA00011051"/>
    </source>
</evidence>
<keyword evidence="3" id="KW-0046">Antibiotic resistance</keyword>
<feature type="domain" description="VOC" evidence="4">
    <location>
        <begin position="18"/>
        <end position="141"/>
    </location>
</feature>
<dbReference type="AlphaFoldDB" id="A0AAW4Y1L2"/>
<evidence type="ECO:0000256" key="2">
    <source>
        <dbReference type="ARBA" id="ARBA00021572"/>
    </source>
</evidence>
<sequence length="151" mass="16958">MSLPPSVEENAAMADIPSFQPCVIPVLRSFDAQRAAEFYQEFLGFAQDWTHRFGDDFPLYQQLSLRNAAGLACVLHVSEHHGDACPGSTVRIAWPQLEAYQQSLLAKNYRYAKPGLERMPWGMLEMRIADPFGNHLVFFEELPETPEGAGS</sequence>
<accession>A0AAW4Y1L2</accession>
<dbReference type="SUPFAM" id="SSF54593">
    <property type="entry name" value="Glyoxalase/Bleomycin resistance protein/Dihydroxybiphenyl dioxygenase"/>
    <property type="match status" value="1"/>
</dbReference>
<dbReference type="EMBL" id="JAJNCT010000029">
    <property type="protein sequence ID" value="MCD2167522.1"/>
    <property type="molecule type" value="Genomic_DNA"/>
</dbReference>
<organism evidence="5 6">
    <name type="scientific">Comamonas koreensis</name>
    <dbReference type="NCBI Taxonomy" id="160825"/>
    <lineage>
        <taxon>Bacteria</taxon>
        <taxon>Pseudomonadati</taxon>
        <taxon>Pseudomonadota</taxon>
        <taxon>Betaproteobacteria</taxon>
        <taxon>Burkholderiales</taxon>
        <taxon>Comamonadaceae</taxon>
        <taxon>Comamonas</taxon>
    </lineage>
</organism>
<dbReference type="PROSITE" id="PS51819">
    <property type="entry name" value="VOC"/>
    <property type="match status" value="1"/>
</dbReference>
<comment type="similarity">
    <text evidence="1">Belongs to the bleomycin resistance protein family.</text>
</comment>
<dbReference type="Pfam" id="PF19581">
    <property type="entry name" value="Glyoxalase_7"/>
    <property type="match status" value="1"/>
</dbReference>
<protein>
    <recommendedName>
        <fullName evidence="2">Bleomycin resistance protein</fullName>
    </recommendedName>
</protein>
<dbReference type="RefSeq" id="WP_230779471.1">
    <property type="nucleotide sequence ID" value="NZ_JAJNCT010000029.1"/>
</dbReference>
<evidence type="ECO:0000313" key="5">
    <source>
        <dbReference type="EMBL" id="MCD2167522.1"/>
    </source>
</evidence>
<evidence type="ECO:0000256" key="3">
    <source>
        <dbReference type="ARBA" id="ARBA00023251"/>
    </source>
</evidence>
<dbReference type="InterPro" id="IPR029068">
    <property type="entry name" value="Glyas_Bleomycin-R_OHBP_Dase"/>
</dbReference>
<proteinExistence type="inferred from homology"/>
<evidence type="ECO:0000313" key="6">
    <source>
        <dbReference type="Proteomes" id="UP001199260"/>
    </source>
</evidence>
<dbReference type="Proteomes" id="UP001199260">
    <property type="component" value="Unassembled WGS sequence"/>
</dbReference>
<dbReference type="GO" id="GO:0046677">
    <property type="term" value="P:response to antibiotic"/>
    <property type="evidence" value="ECO:0007669"/>
    <property type="project" value="UniProtKB-KW"/>
</dbReference>
<evidence type="ECO:0000259" key="4">
    <source>
        <dbReference type="PROSITE" id="PS51819"/>
    </source>
</evidence>
<name>A0AAW4Y1L2_9BURK</name>
<dbReference type="InterPro" id="IPR037523">
    <property type="entry name" value="VOC_core"/>
</dbReference>
<dbReference type="InterPro" id="IPR000335">
    <property type="entry name" value="Bleomycin-R"/>
</dbReference>
<reference evidence="5 6" key="1">
    <citation type="submission" date="2021-11" db="EMBL/GenBank/DDBJ databases">
        <title>Genome sequence.</title>
        <authorList>
            <person name="Sun Q."/>
        </authorList>
    </citation>
    <scope>NUCLEOTIDE SEQUENCE [LARGE SCALE GENOMIC DNA]</scope>
    <source>
        <strain evidence="5 6">KCTC 12005</strain>
    </source>
</reference>
<comment type="caution">
    <text evidence="5">The sequence shown here is derived from an EMBL/GenBank/DDBJ whole genome shotgun (WGS) entry which is preliminary data.</text>
</comment>
<keyword evidence="6" id="KW-1185">Reference proteome</keyword>